<feature type="domain" description="HTH cro/C1-type" evidence="1">
    <location>
        <begin position="10"/>
        <end position="64"/>
    </location>
</feature>
<evidence type="ECO:0000313" key="3">
    <source>
        <dbReference type="Proteomes" id="UP001465447"/>
    </source>
</evidence>
<dbReference type="KEGG" id="mpsh:QA539_10560"/>
<dbReference type="Proteomes" id="UP001465447">
    <property type="component" value="Chromosome"/>
</dbReference>
<keyword evidence="3" id="KW-1185">Reference proteome</keyword>
<dbReference type="Gene3D" id="1.10.260.40">
    <property type="entry name" value="lambda repressor-like DNA-binding domains"/>
    <property type="match status" value="1"/>
</dbReference>
<dbReference type="GO" id="GO:0003677">
    <property type="term" value="F:DNA binding"/>
    <property type="evidence" value="ECO:0007669"/>
    <property type="project" value="InterPro"/>
</dbReference>
<sequence>MKLIPITREIKKEIVLSGMSVKGYAETIGNNKEYINLVVNGKKNPSPKLALKIADSFGRKIEDLFEIDMEEE</sequence>
<organism evidence="2 3">
    <name type="scientific">Macrococcus psychrotolerans</name>
    <dbReference type="NCBI Taxonomy" id="3039389"/>
    <lineage>
        <taxon>Bacteria</taxon>
        <taxon>Bacillati</taxon>
        <taxon>Bacillota</taxon>
        <taxon>Bacilli</taxon>
        <taxon>Bacillales</taxon>
        <taxon>Staphylococcaceae</taxon>
        <taxon>Macrococcus</taxon>
    </lineage>
</organism>
<name>A0AAU6RKE6_9STAP</name>
<dbReference type="AlphaFoldDB" id="A0AAU6RKE6"/>
<dbReference type="RefSeq" id="WP_419895207.1">
    <property type="nucleotide sequence ID" value="NZ_CP124591.1"/>
</dbReference>
<dbReference type="SUPFAM" id="SSF47413">
    <property type="entry name" value="lambda repressor-like DNA-binding domains"/>
    <property type="match status" value="1"/>
</dbReference>
<dbReference type="EMBL" id="CP124591">
    <property type="protein sequence ID" value="WZE70894.1"/>
    <property type="molecule type" value="Genomic_DNA"/>
</dbReference>
<dbReference type="Pfam" id="PF01381">
    <property type="entry name" value="HTH_3"/>
    <property type="match status" value="1"/>
</dbReference>
<dbReference type="InterPro" id="IPR001387">
    <property type="entry name" value="Cro/C1-type_HTH"/>
</dbReference>
<gene>
    <name evidence="2" type="ORF">QA539_10560</name>
</gene>
<reference evidence="2 3" key="1">
    <citation type="submission" date="2023-04" db="EMBL/GenBank/DDBJ databases">
        <title>Macrococci isolated from food, foodproducing animals, and human clinical materials.</title>
        <authorList>
            <person name="Maslanova I."/>
            <person name="Svec P."/>
            <person name="Sedlacek I."/>
            <person name="Novakova D."/>
            <person name="Keller J.E."/>
            <person name="Schwendener S."/>
            <person name="Finstrlova A."/>
            <person name="Botka T."/>
            <person name="Kovarovic V."/>
            <person name="Petras P."/>
            <person name="Perreten V."/>
            <person name="Pantucek R."/>
        </authorList>
    </citation>
    <scope>NUCLEOTIDE SEQUENCE [LARGE SCALE GENOMIC DNA]</scope>
    <source>
        <strain evidence="2 3">CCM 8659</strain>
    </source>
</reference>
<proteinExistence type="predicted"/>
<evidence type="ECO:0000259" key="1">
    <source>
        <dbReference type="PROSITE" id="PS50943"/>
    </source>
</evidence>
<dbReference type="CDD" id="cd00093">
    <property type="entry name" value="HTH_XRE"/>
    <property type="match status" value="1"/>
</dbReference>
<evidence type="ECO:0000313" key="2">
    <source>
        <dbReference type="EMBL" id="WZE70894.1"/>
    </source>
</evidence>
<dbReference type="PROSITE" id="PS50943">
    <property type="entry name" value="HTH_CROC1"/>
    <property type="match status" value="1"/>
</dbReference>
<accession>A0AAU6RKE6</accession>
<protein>
    <submittedName>
        <fullName evidence="2">Helix-turn-helix domain-containing protein</fullName>
    </submittedName>
</protein>
<dbReference type="InterPro" id="IPR010982">
    <property type="entry name" value="Lambda_DNA-bd_dom_sf"/>
</dbReference>